<keyword evidence="7 9" id="KW-0472">Membrane</keyword>
<feature type="transmembrane region" description="Helical" evidence="9">
    <location>
        <begin position="45"/>
        <end position="64"/>
    </location>
</feature>
<evidence type="ECO:0000256" key="3">
    <source>
        <dbReference type="ARBA" id="ARBA00022448"/>
    </source>
</evidence>
<name>A0A2P8HXC0_9BACI</name>
<keyword evidence="4" id="KW-1003">Cell membrane</keyword>
<dbReference type="NCBIfam" id="TIGR00842">
    <property type="entry name" value="bcct"/>
    <property type="match status" value="1"/>
</dbReference>
<evidence type="ECO:0000313" key="11">
    <source>
        <dbReference type="Proteomes" id="UP000242310"/>
    </source>
</evidence>
<dbReference type="Pfam" id="PF02028">
    <property type="entry name" value="BCCT"/>
    <property type="match status" value="1"/>
</dbReference>
<proteinExistence type="inferred from homology"/>
<evidence type="ECO:0000256" key="4">
    <source>
        <dbReference type="ARBA" id="ARBA00022475"/>
    </source>
</evidence>
<keyword evidence="5 9" id="KW-0812">Transmembrane</keyword>
<dbReference type="AlphaFoldDB" id="A0A2P8HXC0"/>
<keyword evidence="6 9" id="KW-1133">Transmembrane helix</keyword>
<feature type="region of interest" description="Disordered" evidence="8">
    <location>
        <begin position="511"/>
        <end position="576"/>
    </location>
</feature>
<gene>
    <name evidence="10" type="ORF">B0H94_102124</name>
</gene>
<dbReference type="PROSITE" id="PS01303">
    <property type="entry name" value="BCCT"/>
    <property type="match status" value="1"/>
</dbReference>
<evidence type="ECO:0000256" key="7">
    <source>
        <dbReference type="ARBA" id="ARBA00023136"/>
    </source>
</evidence>
<evidence type="ECO:0000256" key="2">
    <source>
        <dbReference type="ARBA" id="ARBA00005658"/>
    </source>
</evidence>
<accession>A0A2P8HXC0</accession>
<protein>
    <submittedName>
        <fullName evidence="10">Glycine betaine transporter</fullName>
    </submittedName>
</protein>
<evidence type="ECO:0000313" key="10">
    <source>
        <dbReference type="EMBL" id="PSL50848.1"/>
    </source>
</evidence>
<evidence type="ECO:0000256" key="6">
    <source>
        <dbReference type="ARBA" id="ARBA00022989"/>
    </source>
</evidence>
<dbReference type="GO" id="GO:0005886">
    <property type="term" value="C:plasma membrane"/>
    <property type="evidence" value="ECO:0007669"/>
    <property type="project" value="UniProtKB-SubCell"/>
</dbReference>
<dbReference type="GO" id="GO:0022857">
    <property type="term" value="F:transmembrane transporter activity"/>
    <property type="evidence" value="ECO:0007669"/>
    <property type="project" value="InterPro"/>
</dbReference>
<dbReference type="EMBL" id="PYAV01000002">
    <property type="protein sequence ID" value="PSL50848.1"/>
    <property type="molecule type" value="Genomic_DNA"/>
</dbReference>
<evidence type="ECO:0000256" key="5">
    <source>
        <dbReference type="ARBA" id="ARBA00022692"/>
    </source>
</evidence>
<feature type="transmembrane region" description="Helical" evidence="9">
    <location>
        <begin position="404"/>
        <end position="429"/>
    </location>
</feature>
<dbReference type="Proteomes" id="UP000242310">
    <property type="component" value="Unassembled WGS sequence"/>
</dbReference>
<feature type="compositionally biased region" description="Acidic residues" evidence="8">
    <location>
        <begin position="557"/>
        <end position="569"/>
    </location>
</feature>
<feature type="transmembrane region" description="Helical" evidence="9">
    <location>
        <begin position="7"/>
        <end position="25"/>
    </location>
</feature>
<reference evidence="10 11" key="1">
    <citation type="submission" date="2018-03" db="EMBL/GenBank/DDBJ databases">
        <title>Genomic Encyclopedia of Type Strains, Phase III (KMG-III): the genomes of soil and plant-associated and newly described type strains.</title>
        <authorList>
            <person name="Whitman W."/>
        </authorList>
    </citation>
    <scope>NUCLEOTIDE SEQUENCE [LARGE SCALE GENOMIC DNA]</scope>
    <source>
        <strain evidence="10 11">CGMCC 1.07653</strain>
    </source>
</reference>
<feature type="transmembrane region" description="Helical" evidence="9">
    <location>
        <begin position="466"/>
        <end position="490"/>
    </location>
</feature>
<dbReference type="InterPro" id="IPR018093">
    <property type="entry name" value="BCCT_CS"/>
</dbReference>
<comment type="similarity">
    <text evidence="2">Belongs to the BCCT transporter (TC 2.A.15) family.</text>
</comment>
<sequence length="576" mass="63099">MKKLTSVFMISVVIAFAFVLWGAIAPGNLNAVTTEIQGFISTQLGWFYLLAASGFLVFALFLIFSPYGRIKLGKPDDQPEYGYLTWFAFLFTAGMGIGLVFWGAAEPLYHYYAPPSGDGETTQAANDAMQYSFFHWGLHPWAFYAVVALALAYFKFRHDAPGVVSATFRPLIGDKVDSGWGSLINILVVFATIFGVATSLGLGTAQVGAGLDHIFGFITNDIGTQLLIILAITIMYMISSLTGLNRGIKYLSRANIILALGLMAFVLIVGPTVTIMSAFTTTLGSYLQNLPAMSFNLEPFGAEGTSAWIEDWTIFYWAWWLSWAPYVGTFIARVSRGRTIREFVIGVLAVPTIFGTLWFATFGGSAIHFDGVYGGALYDTMVDEGGGEEVALYSLLDVLPLSEIVSVIAVLLIISFFVTSADSATFVLGMQTTNGSLNPPVSVKFIWGIIQSSAAAVLLYSGGLGALQTAAIISALPFTIIMIFMIISVIKSLRQERPNIHAERTKLREERGRLKEEKERLKREKAQFKKEQAQLRTTRKNQRQPKQNESQDGSDAPSEDDSKSEDESSSSDHDPK</sequence>
<feature type="transmembrane region" description="Helical" evidence="9">
    <location>
        <begin position="133"/>
        <end position="154"/>
    </location>
</feature>
<keyword evidence="3" id="KW-0813">Transport</keyword>
<feature type="transmembrane region" description="Helical" evidence="9">
    <location>
        <begin position="222"/>
        <end position="244"/>
    </location>
</feature>
<dbReference type="OrthoDB" id="9775735at2"/>
<feature type="transmembrane region" description="Helical" evidence="9">
    <location>
        <begin position="183"/>
        <end position="202"/>
    </location>
</feature>
<dbReference type="InterPro" id="IPR000060">
    <property type="entry name" value="BCCT_transptr"/>
</dbReference>
<evidence type="ECO:0000256" key="8">
    <source>
        <dbReference type="SAM" id="MobiDB-lite"/>
    </source>
</evidence>
<feature type="compositionally biased region" description="Basic and acidic residues" evidence="8">
    <location>
        <begin position="511"/>
        <end position="533"/>
    </location>
</feature>
<feature type="transmembrane region" description="Helical" evidence="9">
    <location>
        <begin position="314"/>
        <end position="332"/>
    </location>
</feature>
<feature type="transmembrane region" description="Helical" evidence="9">
    <location>
        <begin position="344"/>
        <end position="369"/>
    </location>
</feature>
<dbReference type="PANTHER" id="PTHR30047">
    <property type="entry name" value="HIGH-AFFINITY CHOLINE TRANSPORT PROTEIN-RELATED"/>
    <property type="match status" value="1"/>
</dbReference>
<evidence type="ECO:0000256" key="1">
    <source>
        <dbReference type="ARBA" id="ARBA00004651"/>
    </source>
</evidence>
<dbReference type="PANTHER" id="PTHR30047:SF7">
    <property type="entry name" value="HIGH-AFFINITY CHOLINE TRANSPORT PROTEIN"/>
    <property type="match status" value="1"/>
</dbReference>
<keyword evidence="11" id="KW-1185">Reference proteome</keyword>
<feature type="compositionally biased region" description="Polar residues" evidence="8">
    <location>
        <begin position="544"/>
        <end position="553"/>
    </location>
</feature>
<organism evidence="10 11">
    <name type="scientific">Salsuginibacillus halophilus</name>
    <dbReference type="NCBI Taxonomy" id="517424"/>
    <lineage>
        <taxon>Bacteria</taxon>
        <taxon>Bacillati</taxon>
        <taxon>Bacillota</taxon>
        <taxon>Bacilli</taxon>
        <taxon>Bacillales</taxon>
        <taxon>Bacillaceae</taxon>
        <taxon>Salsuginibacillus</taxon>
    </lineage>
</organism>
<comment type="subcellular location">
    <subcellularLocation>
        <location evidence="1">Cell membrane</location>
        <topology evidence="1">Multi-pass membrane protein</topology>
    </subcellularLocation>
</comment>
<evidence type="ECO:0000256" key="9">
    <source>
        <dbReference type="SAM" id="Phobius"/>
    </source>
</evidence>
<feature type="transmembrane region" description="Helical" evidence="9">
    <location>
        <begin position="441"/>
        <end position="460"/>
    </location>
</feature>
<dbReference type="RefSeq" id="WP_106587570.1">
    <property type="nucleotide sequence ID" value="NZ_PYAV01000002.1"/>
</dbReference>
<comment type="caution">
    <text evidence="10">The sequence shown here is derived from an EMBL/GenBank/DDBJ whole genome shotgun (WGS) entry which is preliminary data.</text>
</comment>
<feature type="transmembrane region" description="Helical" evidence="9">
    <location>
        <begin position="256"/>
        <end position="279"/>
    </location>
</feature>
<feature type="transmembrane region" description="Helical" evidence="9">
    <location>
        <begin position="84"/>
        <end position="105"/>
    </location>
</feature>